<reference evidence="5" key="1">
    <citation type="submission" date="2021-05" db="EMBL/GenBank/DDBJ databases">
        <authorList>
            <person name="Alioto T."/>
            <person name="Alioto T."/>
            <person name="Gomez Garrido J."/>
        </authorList>
    </citation>
    <scope>NUCLEOTIDE SEQUENCE</scope>
</reference>
<evidence type="ECO:0000256" key="3">
    <source>
        <dbReference type="ARBA" id="ARBA00023203"/>
    </source>
</evidence>
<organism evidence="5">
    <name type="scientific">Cacopsylla melanoneura</name>
    <dbReference type="NCBI Taxonomy" id="428564"/>
    <lineage>
        <taxon>Eukaryota</taxon>
        <taxon>Metazoa</taxon>
        <taxon>Ecdysozoa</taxon>
        <taxon>Arthropoda</taxon>
        <taxon>Hexapoda</taxon>
        <taxon>Insecta</taxon>
        <taxon>Pterygota</taxon>
        <taxon>Neoptera</taxon>
        <taxon>Paraneoptera</taxon>
        <taxon>Hemiptera</taxon>
        <taxon>Sternorrhyncha</taxon>
        <taxon>Psylloidea</taxon>
        <taxon>Psyllidae</taxon>
        <taxon>Psyllinae</taxon>
        <taxon>Cacopsylla</taxon>
    </lineage>
</organism>
<dbReference type="InterPro" id="IPR011333">
    <property type="entry name" value="SKP1/BTB/POZ_sf"/>
</dbReference>
<dbReference type="Pfam" id="PF00651">
    <property type="entry name" value="BTB"/>
    <property type="match status" value="1"/>
</dbReference>
<dbReference type="PROSITE" id="PS50097">
    <property type="entry name" value="BTB"/>
    <property type="match status" value="1"/>
</dbReference>
<evidence type="ECO:0000256" key="1">
    <source>
        <dbReference type="ARBA" id="ARBA00022441"/>
    </source>
</evidence>
<proteinExistence type="predicted"/>
<dbReference type="PANTHER" id="PTHR24412">
    <property type="entry name" value="KELCH PROTEIN"/>
    <property type="match status" value="1"/>
</dbReference>
<evidence type="ECO:0000313" key="5">
    <source>
        <dbReference type="EMBL" id="CAG6717573.1"/>
    </source>
</evidence>
<dbReference type="PANTHER" id="PTHR24412:SF480">
    <property type="entry name" value="KELCH-LIKE PROTEIN 8"/>
    <property type="match status" value="1"/>
</dbReference>
<name>A0A8D8Y3B9_9HEMI</name>
<keyword evidence="3" id="KW-0009">Actin-binding</keyword>
<keyword evidence="2" id="KW-0677">Repeat</keyword>
<dbReference type="InterPro" id="IPR011705">
    <property type="entry name" value="BACK"/>
</dbReference>
<sequence>MPESEISLLVTNDDTKLTLTYMKSSLTDCSSYFAAMFSLNFVESNKSNVHIQFDYPSCLQAILDFVIKKNEIDWEACNPFKMLHTSTYFQIHEASAACKLFIFDSWLTLDNCLTTMFTFKQYTIDEEVLNYVTVMCQREFERIICTEQFLKLSYDLLESYLNMANLIVNDELDVFIGISQWIEYDARTRFPFFKALLQTVHFANLSVKEIENILKHSYFVKKNTEVQILLKMICDIKLNQTESQTSDNSVILIDDENNQANSVQSGFQYSETRNVDINRAEEELAKRLLEKPKRYFDVKFYLFCNLFVKCENHRDEEKVLLCFDPIQKTLIVEKKVEAVELVDYDHKVFNPSTGNLIHINSQVFGRNDYNNHLEFYENNIHTETPIYLQGKMIVRLGSEGFTCYEVVDLNTNTISHTTNHVLWKYKKVKCCLHKGYMWLFLPIFCQENYDLRLLRVSYHCDGSLEIPPLKTELISNFRSSDFSCVENSISVGIKNIEVVLSGQQAIYIITKDLSLFELPMIDDESKLKQEIKHHCIGRFVDKGNMPHVYGVIHDGIIYAWVHNEDKLSVYTCNIQLKIFDTLFETKCDAINELGFNILGAFTVPQ</sequence>
<dbReference type="SMART" id="SM00875">
    <property type="entry name" value="BACK"/>
    <property type="match status" value="1"/>
</dbReference>
<dbReference type="Pfam" id="PF07707">
    <property type="entry name" value="BACK"/>
    <property type="match status" value="1"/>
</dbReference>
<accession>A0A8D8Y3B9</accession>
<keyword evidence="1" id="KW-0880">Kelch repeat</keyword>
<dbReference type="InterPro" id="IPR000210">
    <property type="entry name" value="BTB/POZ_dom"/>
</dbReference>
<evidence type="ECO:0000259" key="4">
    <source>
        <dbReference type="PROSITE" id="PS50097"/>
    </source>
</evidence>
<dbReference type="EMBL" id="HBUF01356077">
    <property type="protein sequence ID" value="CAG6717573.1"/>
    <property type="molecule type" value="Transcribed_RNA"/>
</dbReference>
<dbReference type="Gene3D" id="3.30.710.10">
    <property type="entry name" value="Potassium Channel Kv1.1, Chain A"/>
    <property type="match status" value="1"/>
</dbReference>
<dbReference type="Gene3D" id="1.25.40.420">
    <property type="match status" value="1"/>
</dbReference>
<dbReference type="AlphaFoldDB" id="A0A8D8Y3B9"/>
<evidence type="ECO:0000256" key="2">
    <source>
        <dbReference type="ARBA" id="ARBA00022737"/>
    </source>
</evidence>
<feature type="domain" description="BTB" evidence="4">
    <location>
        <begin position="4"/>
        <end position="66"/>
    </location>
</feature>
<dbReference type="SUPFAM" id="SSF54695">
    <property type="entry name" value="POZ domain"/>
    <property type="match status" value="1"/>
</dbReference>
<protein>
    <submittedName>
        <fullName evidence="5">Ectoderm-neural cortex protein 1</fullName>
    </submittedName>
</protein>